<dbReference type="AlphaFoldDB" id="E6UZA4"/>
<evidence type="ECO:0008006" key="3">
    <source>
        <dbReference type="Google" id="ProtNLM"/>
    </source>
</evidence>
<sequence>MKISNGSATKCAFIFAAVTVLSGCVAYPNVEKINADFGGYLNSEYSISYPSAALRAKLTEVNLKPKPGIKEFSMKMNLSQAGIGEQTPKVSPFDVRFTNLGNGFYREVRELRNNDFLTARFVYLTWAGLLQLKSDTIVSGDTFPVPYQEVKDVAQFKFDPVNMKVGDKLVFETKLGNRPQAFNFITEKSECIAEKIAPAASLQKNFSGNGVWLACTSKNDRGFDSKKKSVYLIDYALAIPLEFKSPTRTQEYEITGFTAQ</sequence>
<proteinExistence type="predicted"/>
<name>E6UZA4_VARPE</name>
<reference evidence="2" key="1">
    <citation type="submission" date="2010-12" db="EMBL/GenBank/DDBJ databases">
        <title>Complete sequence of Variovorax paradoxus EPS.</title>
        <authorList>
            <consortium name="US DOE Joint Genome Institute"/>
            <person name="Lucas S."/>
            <person name="Copeland A."/>
            <person name="Lapidus A."/>
            <person name="Cheng J.-F."/>
            <person name="Goodwin L."/>
            <person name="Pitluck S."/>
            <person name="Teshima H."/>
            <person name="Detter J.C."/>
            <person name="Han C."/>
            <person name="Tapia R."/>
            <person name="Land M."/>
            <person name="Hauser L."/>
            <person name="Kyrpides N."/>
            <person name="Ivanova N."/>
            <person name="Ovchinnikova G."/>
            <person name="Orwin P."/>
            <person name="Han J.-I.G."/>
            <person name="Woyke T."/>
        </authorList>
    </citation>
    <scope>NUCLEOTIDE SEQUENCE [LARGE SCALE GENOMIC DNA]</scope>
    <source>
        <strain evidence="2">EPS</strain>
    </source>
</reference>
<accession>E6UZA4</accession>
<dbReference type="EMBL" id="CP002417">
    <property type="protein sequence ID" value="ADU35521.1"/>
    <property type="molecule type" value="Genomic_DNA"/>
</dbReference>
<organism evidence="1 2">
    <name type="scientific">Variovorax paradoxus (strain EPS)</name>
    <dbReference type="NCBI Taxonomy" id="595537"/>
    <lineage>
        <taxon>Bacteria</taxon>
        <taxon>Pseudomonadati</taxon>
        <taxon>Pseudomonadota</taxon>
        <taxon>Betaproteobacteria</taxon>
        <taxon>Burkholderiales</taxon>
        <taxon>Comamonadaceae</taxon>
        <taxon>Variovorax</taxon>
    </lineage>
</organism>
<dbReference type="KEGG" id="vpe:Varpa_1305"/>
<dbReference type="PROSITE" id="PS51257">
    <property type="entry name" value="PROKAR_LIPOPROTEIN"/>
    <property type="match status" value="1"/>
</dbReference>
<protein>
    <recommendedName>
        <fullName evidence="3">Lipoprotein</fullName>
    </recommendedName>
</protein>
<dbReference type="HOGENOM" id="CLU_1069369_0_0_4"/>
<dbReference type="RefSeq" id="WP_013539766.1">
    <property type="nucleotide sequence ID" value="NC_014931.1"/>
</dbReference>
<reference evidence="1 2" key="2">
    <citation type="journal article" date="2013" name="Genome Announc.">
        <title>Genome of the Root-Associated Plant Growth-Promoting Bacterium Variovorax paradoxus Strain EPS.</title>
        <authorList>
            <person name="Han J.I."/>
            <person name="Spain J.C."/>
            <person name="Leadbetter J.R."/>
            <person name="Ovchinnikova G."/>
            <person name="Goodwin L.A."/>
            <person name="Han C.S."/>
            <person name="Woyke T."/>
            <person name="Davenport K.W."/>
            <person name="Orwin P.M."/>
        </authorList>
    </citation>
    <scope>NUCLEOTIDE SEQUENCE [LARGE SCALE GENOMIC DNA]</scope>
    <source>
        <strain evidence="1 2">EPS</strain>
    </source>
</reference>
<gene>
    <name evidence="1" type="ordered locus">Varpa_1305</name>
</gene>
<evidence type="ECO:0000313" key="1">
    <source>
        <dbReference type="EMBL" id="ADU35521.1"/>
    </source>
</evidence>
<dbReference type="Proteomes" id="UP000008917">
    <property type="component" value="Chromosome"/>
</dbReference>
<evidence type="ECO:0000313" key="2">
    <source>
        <dbReference type="Proteomes" id="UP000008917"/>
    </source>
</evidence>